<feature type="non-terminal residue" evidence="2">
    <location>
        <position position="1"/>
    </location>
</feature>
<feature type="compositionally biased region" description="Basic and acidic residues" evidence="1">
    <location>
        <begin position="32"/>
        <end position="44"/>
    </location>
</feature>
<organism evidence="2">
    <name type="scientific">uncultured Thermoleophilia bacterium</name>
    <dbReference type="NCBI Taxonomy" id="1497501"/>
    <lineage>
        <taxon>Bacteria</taxon>
        <taxon>Bacillati</taxon>
        <taxon>Actinomycetota</taxon>
        <taxon>Thermoleophilia</taxon>
        <taxon>environmental samples</taxon>
    </lineage>
</organism>
<reference evidence="2" key="1">
    <citation type="submission" date="2020-02" db="EMBL/GenBank/DDBJ databases">
        <authorList>
            <person name="Meier V. D."/>
        </authorList>
    </citation>
    <scope>NUCLEOTIDE SEQUENCE</scope>
    <source>
        <strain evidence="2">AVDCRST_MAG79</strain>
    </source>
</reference>
<feature type="non-terminal residue" evidence="2">
    <location>
        <position position="56"/>
    </location>
</feature>
<evidence type="ECO:0000256" key="1">
    <source>
        <dbReference type="SAM" id="MobiDB-lite"/>
    </source>
</evidence>
<name>A0A6J4TRU7_9ACTN</name>
<proteinExistence type="predicted"/>
<feature type="region of interest" description="Disordered" evidence="1">
    <location>
        <begin position="1"/>
        <end position="56"/>
    </location>
</feature>
<evidence type="ECO:0000313" key="2">
    <source>
        <dbReference type="EMBL" id="CAA9528751.1"/>
    </source>
</evidence>
<accession>A0A6J4TRU7</accession>
<gene>
    <name evidence="2" type="ORF">AVDCRST_MAG79-727</name>
</gene>
<dbReference type="EMBL" id="CADCWC010000140">
    <property type="protein sequence ID" value="CAA9528751.1"/>
    <property type="molecule type" value="Genomic_DNA"/>
</dbReference>
<dbReference type="AlphaFoldDB" id="A0A6J4TRU7"/>
<protein>
    <submittedName>
        <fullName evidence="2">Uncharacterized protein</fullName>
    </submittedName>
</protein>
<sequence>PRVLRRGLRGLRPPHAPARQGPRPHRVGAQDVARRDPVRHDERLPPPLRGGARRRL</sequence>